<dbReference type="KEGG" id="foc:127751731"/>
<feature type="compositionally biased region" description="Pro residues" evidence="1">
    <location>
        <begin position="61"/>
        <end position="88"/>
    </location>
</feature>
<organism evidence="2 3">
    <name type="scientific">Frankliniella occidentalis</name>
    <name type="common">Western flower thrips</name>
    <name type="synonym">Euthrips occidentalis</name>
    <dbReference type="NCBI Taxonomy" id="133901"/>
    <lineage>
        <taxon>Eukaryota</taxon>
        <taxon>Metazoa</taxon>
        <taxon>Ecdysozoa</taxon>
        <taxon>Arthropoda</taxon>
        <taxon>Hexapoda</taxon>
        <taxon>Insecta</taxon>
        <taxon>Pterygota</taxon>
        <taxon>Neoptera</taxon>
        <taxon>Paraneoptera</taxon>
        <taxon>Thysanoptera</taxon>
        <taxon>Terebrantia</taxon>
        <taxon>Thripoidea</taxon>
        <taxon>Thripidae</taxon>
        <taxon>Frankliniella</taxon>
    </lineage>
</organism>
<dbReference type="RefSeq" id="XP_052131685.1">
    <property type="nucleotide sequence ID" value="XM_052275725.1"/>
</dbReference>
<feature type="non-terminal residue" evidence="3">
    <location>
        <position position="147"/>
    </location>
</feature>
<feature type="region of interest" description="Disordered" evidence="1">
    <location>
        <begin position="1"/>
        <end position="117"/>
    </location>
</feature>
<sequence length="147" mass="16151">MYTYLKFGLPRVFPPSASRGRDGSSGYDSSDDQGHPVPGGHGPRYGLRSRSDPDFRSHPQGHPPGHPQGHPPGHAPGHPPGQPHPAQQPRPYAGARHGGRGEAWRAKSNSEANLLSPETIYRHEHRRSVHDLRGAELRELRDLEHTG</sequence>
<gene>
    <name evidence="3" type="primary">LOC127751731</name>
</gene>
<name>A0A9C6XUS8_FRAOC</name>
<dbReference type="Proteomes" id="UP000504606">
    <property type="component" value="Unplaced"/>
</dbReference>
<proteinExistence type="predicted"/>
<dbReference type="AlphaFoldDB" id="A0A9C6XUS8"/>
<keyword evidence="2" id="KW-1185">Reference proteome</keyword>
<protein>
    <submittedName>
        <fullName evidence="3">Histidine-rich glycoprotein-like</fullName>
    </submittedName>
</protein>
<reference evidence="3" key="1">
    <citation type="submission" date="2025-08" db="UniProtKB">
        <authorList>
            <consortium name="RefSeq"/>
        </authorList>
    </citation>
    <scope>IDENTIFICATION</scope>
    <source>
        <tissue evidence="3">Whole organism</tissue>
    </source>
</reference>
<evidence type="ECO:0000313" key="2">
    <source>
        <dbReference type="Proteomes" id="UP000504606"/>
    </source>
</evidence>
<evidence type="ECO:0000256" key="1">
    <source>
        <dbReference type="SAM" id="MobiDB-lite"/>
    </source>
</evidence>
<dbReference type="GeneID" id="127751731"/>
<accession>A0A9C6XUS8</accession>
<evidence type="ECO:0000313" key="3">
    <source>
        <dbReference type="RefSeq" id="XP_052131685.1"/>
    </source>
</evidence>